<accession>A0A4Z1KGJ4</accession>
<evidence type="ECO:0000313" key="1">
    <source>
        <dbReference type="EMBL" id="TGO84680.1"/>
    </source>
</evidence>
<proteinExistence type="predicted"/>
<organism evidence="1 2">
    <name type="scientific">Botrytis porri</name>
    <dbReference type="NCBI Taxonomy" id="87229"/>
    <lineage>
        <taxon>Eukaryota</taxon>
        <taxon>Fungi</taxon>
        <taxon>Dikarya</taxon>
        <taxon>Ascomycota</taxon>
        <taxon>Pezizomycotina</taxon>
        <taxon>Leotiomycetes</taxon>
        <taxon>Helotiales</taxon>
        <taxon>Sclerotiniaceae</taxon>
        <taxon>Botrytis</taxon>
    </lineage>
</organism>
<name>A0A4Z1KGJ4_9HELO</name>
<protein>
    <submittedName>
        <fullName evidence="1">Uncharacterized protein</fullName>
    </submittedName>
</protein>
<reference evidence="1 2" key="1">
    <citation type="submission" date="2017-12" db="EMBL/GenBank/DDBJ databases">
        <title>Comparative genomics of Botrytis spp.</title>
        <authorList>
            <person name="Valero-Jimenez C.A."/>
            <person name="Tapia P."/>
            <person name="Veloso J."/>
            <person name="Silva-Moreno E."/>
            <person name="Staats M."/>
            <person name="Valdes J.H."/>
            <person name="Van Kan J.A.L."/>
        </authorList>
    </citation>
    <scope>NUCLEOTIDE SEQUENCE [LARGE SCALE GENOMIC DNA]</scope>
    <source>
        <strain evidence="1 2">MUCL3349</strain>
    </source>
</reference>
<gene>
    <name evidence="1" type="ORF">BPOR_0477g00020</name>
</gene>
<evidence type="ECO:0000313" key="2">
    <source>
        <dbReference type="Proteomes" id="UP000297280"/>
    </source>
</evidence>
<dbReference type="AlphaFoldDB" id="A0A4Z1KGJ4"/>
<sequence>MSGRLAQLDEMGLARQGRRFETASDQSFLSFCFVQRGGRRIYFAFAGPYALRSMELRFNGYEMDN</sequence>
<keyword evidence="2" id="KW-1185">Reference proteome</keyword>
<dbReference type="Proteomes" id="UP000297280">
    <property type="component" value="Unassembled WGS sequence"/>
</dbReference>
<comment type="caution">
    <text evidence="1">The sequence shown here is derived from an EMBL/GenBank/DDBJ whole genome shotgun (WGS) entry which is preliminary data.</text>
</comment>
<dbReference type="EMBL" id="PQXO01000476">
    <property type="protein sequence ID" value="TGO84680.1"/>
    <property type="molecule type" value="Genomic_DNA"/>
</dbReference>